<accession>A0A1Q5UDY3</accession>
<evidence type="ECO:0000313" key="2">
    <source>
        <dbReference type="Proteomes" id="UP000186955"/>
    </source>
</evidence>
<keyword evidence="2" id="KW-1185">Reference proteome</keyword>
<sequence>MTDSTTLTLICGPTIRHGTEHASLVRSQLMRPRYHERRHRILRKNTDIDYIQINIQRHEIQTETLPAGTNLGKLLSAKSIRFSQTIAERVIYDFLLHSCIHVVLPTARPDEFAELSLQAYLHPDRDPMVI</sequence>
<comment type="caution">
    <text evidence="1">The sequence shown here is derived from an EMBL/GenBank/DDBJ whole genome shotgun (WGS) entry which is preliminary data.</text>
</comment>
<organism evidence="1 2">
    <name type="scientific">Penicillium subrubescens</name>
    <dbReference type="NCBI Taxonomy" id="1316194"/>
    <lineage>
        <taxon>Eukaryota</taxon>
        <taxon>Fungi</taxon>
        <taxon>Dikarya</taxon>
        <taxon>Ascomycota</taxon>
        <taxon>Pezizomycotina</taxon>
        <taxon>Eurotiomycetes</taxon>
        <taxon>Eurotiomycetidae</taxon>
        <taxon>Eurotiales</taxon>
        <taxon>Aspergillaceae</taxon>
        <taxon>Penicillium</taxon>
    </lineage>
</organism>
<proteinExistence type="predicted"/>
<name>A0A1Q5UDY3_9EURO</name>
<reference evidence="1 2" key="1">
    <citation type="submission" date="2016-10" db="EMBL/GenBank/DDBJ databases">
        <title>Genome sequence of the ascomycete fungus Penicillium subrubescens.</title>
        <authorList>
            <person name="De Vries R.P."/>
            <person name="Peng M."/>
            <person name="Dilokpimol A."/>
            <person name="Hilden K."/>
            <person name="Makela M.R."/>
            <person name="Grigoriev I."/>
            <person name="Riley R."/>
            <person name="Granchi Z."/>
        </authorList>
    </citation>
    <scope>NUCLEOTIDE SEQUENCE [LARGE SCALE GENOMIC DNA]</scope>
    <source>
        <strain evidence="1 2">CBS 132785</strain>
    </source>
</reference>
<protein>
    <submittedName>
        <fullName evidence="1">Uncharacterized protein</fullName>
    </submittedName>
</protein>
<dbReference type="STRING" id="1316194.A0A1Q5UDY3"/>
<evidence type="ECO:0000313" key="1">
    <source>
        <dbReference type="EMBL" id="OKP10670.1"/>
    </source>
</evidence>
<gene>
    <name evidence="1" type="ORF">PENSUB_3973</name>
</gene>
<dbReference type="EMBL" id="MNBE01000313">
    <property type="protein sequence ID" value="OKP10670.1"/>
    <property type="molecule type" value="Genomic_DNA"/>
</dbReference>
<dbReference type="Proteomes" id="UP000186955">
    <property type="component" value="Unassembled WGS sequence"/>
</dbReference>
<dbReference type="AlphaFoldDB" id="A0A1Q5UDY3"/>